<keyword evidence="2" id="KW-0732">Signal</keyword>
<feature type="compositionally biased region" description="Pro residues" evidence="1">
    <location>
        <begin position="24"/>
        <end position="36"/>
    </location>
</feature>
<feature type="compositionally biased region" description="Polar residues" evidence="1">
    <location>
        <begin position="173"/>
        <end position="183"/>
    </location>
</feature>
<sequence length="194" mass="21279">MIFLFLFFLRDSIPSDAANLEPVPSTPSFPNSPPTSDPDSFQTAVESFPPQAPKVPFPPPLPANGCGYPYPPYGAFPMMNAPFGMFPFVPQGPTVPFSQPPPFGYGFPYPPYDSFPMMHVPLGMFPMVYPPMMTTTHPPYQFPVPPVPFPAPHIQTAAQPAQNLTAPRRTEAESPTQAPSNQETSRKRKQAPTT</sequence>
<dbReference type="EMBL" id="CP092621">
    <property type="protein sequence ID" value="UMM20115.1"/>
    <property type="molecule type" value="Genomic_DNA"/>
</dbReference>
<proteinExistence type="predicted"/>
<dbReference type="AlphaFoldDB" id="A0AAE9J8U3"/>
<feature type="compositionally biased region" description="Polar residues" evidence="1">
    <location>
        <begin position="156"/>
        <end position="165"/>
    </location>
</feature>
<evidence type="ECO:0000313" key="4">
    <source>
        <dbReference type="Proteomes" id="UP000829354"/>
    </source>
</evidence>
<gene>
    <name evidence="3" type="ORF">L5515_015471</name>
</gene>
<accession>A0AAE9J8U3</accession>
<organism evidence="3 4">
    <name type="scientific">Caenorhabditis briggsae</name>
    <dbReference type="NCBI Taxonomy" id="6238"/>
    <lineage>
        <taxon>Eukaryota</taxon>
        <taxon>Metazoa</taxon>
        <taxon>Ecdysozoa</taxon>
        <taxon>Nematoda</taxon>
        <taxon>Chromadorea</taxon>
        <taxon>Rhabditida</taxon>
        <taxon>Rhabditina</taxon>
        <taxon>Rhabditomorpha</taxon>
        <taxon>Rhabditoidea</taxon>
        <taxon>Rhabditidae</taxon>
        <taxon>Peloderinae</taxon>
        <taxon>Caenorhabditis</taxon>
    </lineage>
</organism>
<feature type="chain" id="PRO_5042037017" evidence="2">
    <location>
        <begin position="18"/>
        <end position="194"/>
    </location>
</feature>
<dbReference type="Proteomes" id="UP000829354">
    <property type="component" value="Chromosome II"/>
</dbReference>
<evidence type="ECO:0000313" key="3">
    <source>
        <dbReference type="EMBL" id="UMM20115.1"/>
    </source>
</evidence>
<feature type="region of interest" description="Disordered" evidence="1">
    <location>
        <begin position="19"/>
        <end position="49"/>
    </location>
</feature>
<keyword evidence="4" id="KW-1185">Reference proteome</keyword>
<feature type="signal peptide" evidence="2">
    <location>
        <begin position="1"/>
        <end position="17"/>
    </location>
</feature>
<protein>
    <submittedName>
        <fullName evidence="3">Uncharacterized protein</fullName>
    </submittedName>
</protein>
<name>A0AAE9J8U3_CAEBR</name>
<reference evidence="3 4" key="1">
    <citation type="submission" date="2022-04" db="EMBL/GenBank/DDBJ databases">
        <title>Chromosome-level reference genomes for two strains of Caenorhabditis briggsae: an improved platform for comparative genomics.</title>
        <authorList>
            <person name="Stevens L."/>
            <person name="Andersen E."/>
        </authorList>
    </citation>
    <scope>NUCLEOTIDE SEQUENCE [LARGE SCALE GENOMIC DNA]</scope>
    <source>
        <strain evidence="3">VX34</strain>
        <tissue evidence="3">Whole-organism</tissue>
    </source>
</reference>
<evidence type="ECO:0000256" key="2">
    <source>
        <dbReference type="SAM" id="SignalP"/>
    </source>
</evidence>
<evidence type="ECO:0000256" key="1">
    <source>
        <dbReference type="SAM" id="MobiDB-lite"/>
    </source>
</evidence>
<feature type="region of interest" description="Disordered" evidence="1">
    <location>
        <begin position="151"/>
        <end position="194"/>
    </location>
</feature>